<dbReference type="Proteomes" id="UP000634672">
    <property type="component" value="Unassembled WGS sequence"/>
</dbReference>
<dbReference type="InterPro" id="IPR036388">
    <property type="entry name" value="WH-like_DNA-bd_sf"/>
</dbReference>
<keyword evidence="2" id="KW-1185">Reference proteome</keyword>
<comment type="caution">
    <text evidence="1">The sequence shown here is derived from an EMBL/GenBank/DDBJ whole genome shotgun (WGS) entry which is preliminary data.</text>
</comment>
<dbReference type="SUPFAM" id="SSF46689">
    <property type="entry name" value="Homeodomain-like"/>
    <property type="match status" value="1"/>
</dbReference>
<organism evidence="1 2">
    <name type="scientific">Hungatella hominis</name>
    <dbReference type="NCBI Taxonomy" id="2763050"/>
    <lineage>
        <taxon>Bacteria</taxon>
        <taxon>Bacillati</taxon>
        <taxon>Bacillota</taxon>
        <taxon>Clostridia</taxon>
        <taxon>Lachnospirales</taxon>
        <taxon>Lachnospiraceae</taxon>
        <taxon>Hungatella</taxon>
    </lineage>
</organism>
<dbReference type="Pfam" id="PF13384">
    <property type="entry name" value="HTH_23"/>
    <property type="match status" value="1"/>
</dbReference>
<evidence type="ECO:0000313" key="1">
    <source>
        <dbReference type="EMBL" id="MBC5712493.1"/>
    </source>
</evidence>
<dbReference type="EMBL" id="JACOPB010000038">
    <property type="protein sequence ID" value="MBC5712493.1"/>
    <property type="molecule type" value="Genomic_DNA"/>
</dbReference>
<protein>
    <submittedName>
        <fullName evidence="1">Helix-turn-helix domain-containing protein</fullName>
    </submittedName>
</protein>
<accession>A0ABR7HH53</accession>
<dbReference type="Gene3D" id="1.10.10.10">
    <property type="entry name" value="Winged helix-like DNA-binding domain superfamily/Winged helix DNA-binding domain"/>
    <property type="match status" value="1"/>
</dbReference>
<dbReference type="RefSeq" id="WP_187024900.1">
    <property type="nucleotide sequence ID" value="NZ_JACOPB010000038.1"/>
</dbReference>
<sequence length="130" mass="14540">MERRIRGELTLREALQELDKGNDVIVLQPRTLDMVENDFIISELGEWLKGCHLLVMEKKAADAGTKERTVKQETKKPRTAPKKVDVGKIVALHKAGWTGTAIADELKVSEATVSTYLKKLQEGKNEKVAD</sequence>
<gene>
    <name evidence="1" type="ORF">H8S75_31825</name>
</gene>
<dbReference type="InterPro" id="IPR009057">
    <property type="entry name" value="Homeodomain-like_sf"/>
</dbReference>
<reference evidence="1 2" key="1">
    <citation type="submission" date="2020-08" db="EMBL/GenBank/DDBJ databases">
        <title>Genome public.</title>
        <authorList>
            <person name="Liu C."/>
            <person name="Sun Q."/>
        </authorList>
    </citation>
    <scope>NUCLEOTIDE SEQUENCE [LARGE SCALE GENOMIC DNA]</scope>
    <source>
        <strain evidence="1 2">NSJ-66</strain>
    </source>
</reference>
<name>A0ABR7HH53_9FIRM</name>
<proteinExistence type="predicted"/>
<evidence type="ECO:0000313" key="2">
    <source>
        <dbReference type="Proteomes" id="UP000634672"/>
    </source>
</evidence>